<dbReference type="GeneID" id="9698835"/>
<feature type="domain" description="Protein kinase" evidence="10">
    <location>
        <begin position="200"/>
        <end position="466"/>
    </location>
</feature>
<evidence type="ECO:0000313" key="12">
    <source>
        <dbReference type="Proteomes" id="UP000002313"/>
    </source>
</evidence>
<keyword evidence="6" id="KW-0067">ATP-binding</keyword>
<comment type="catalytic activity">
    <reaction evidence="7">
        <text>L-threonyl-[protein] + ATP = O-phospho-L-threonyl-[protein] + ADP + H(+)</text>
        <dbReference type="Rhea" id="RHEA:46608"/>
        <dbReference type="Rhea" id="RHEA-COMP:11060"/>
        <dbReference type="Rhea" id="RHEA-COMP:11605"/>
        <dbReference type="ChEBI" id="CHEBI:15378"/>
        <dbReference type="ChEBI" id="CHEBI:30013"/>
        <dbReference type="ChEBI" id="CHEBI:30616"/>
        <dbReference type="ChEBI" id="CHEBI:61977"/>
        <dbReference type="ChEBI" id="CHEBI:456216"/>
        <dbReference type="EC" id="2.7.11.1"/>
    </reaction>
</comment>
<keyword evidence="4" id="KW-0547">Nucleotide-binding</keyword>
<dbReference type="GO" id="GO:0000278">
    <property type="term" value="P:mitotic cell cycle"/>
    <property type="evidence" value="ECO:0007669"/>
    <property type="project" value="TreeGrafter"/>
</dbReference>
<dbReference type="HOGENOM" id="CLU_037346_0_0_1"/>
<dbReference type="SMART" id="SM01331">
    <property type="entry name" value="DUF3635"/>
    <property type="match status" value="1"/>
</dbReference>
<dbReference type="Pfam" id="PF12330">
    <property type="entry name" value="Haspin_kinase"/>
    <property type="match status" value="1"/>
</dbReference>
<proteinExistence type="predicted"/>
<dbReference type="GO" id="GO:0005634">
    <property type="term" value="C:nucleus"/>
    <property type="evidence" value="ECO:0007669"/>
    <property type="project" value="TreeGrafter"/>
</dbReference>
<reference evidence="11 12" key="1">
    <citation type="journal article" date="2010" name="Nat. Commun.">
        <title>The complete sequence of the smallest known nuclear genome from the microsporidian Encephalitozoon intestinalis.</title>
        <authorList>
            <person name="Corradi N."/>
            <person name="Pombert J.-F."/>
            <person name="Farinelli L."/>
            <person name="Didier E.S."/>
            <person name="Keeling P.J."/>
        </authorList>
    </citation>
    <scope>NUCLEOTIDE SEQUENCE [LARGE SCALE GENOMIC DNA]</scope>
    <source>
        <strain evidence="11 12">ATCC 50506</strain>
    </source>
</reference>
<comment type="catalytic activity">
    <reaction evidence="8">
        <text>L-seryl-[protein] + ATP = O-phospho-L-seryl-[protein] + ADP + H(+)</text>
        <dbReference type="Rhea" id="RHEA:17989"/>
        <dbReference type="Rhea" id="RHEA-COMP:9863"/>
        <dbReference type="Rhea" id="RHEA-COMP:11604"/>
        <dbReference type="ChEBI" id="CHEBI:15378"/>
        <dbReference type="ChEBI" id="CHEBI:29999"/>
        <dbReference type="ChEBI" id="CHEBI:30616"/>
        <dbReference type="ChEBI" id="CHEBI:83421"/>
        <dbReference type="ChEBI" id="CHEBI:456216"/>
        <dbReference type="EC" id="2.7.11.1"/>
    </reaction>
</comment>
<reference evidence="11 12" key="2">
    <citation type="journal article" date="2012" name="Proc. Natl. Acad. Sci. U.S.A.">
        <title>Gain and loss of multiple functionally related, horizontally transferred genes in the reduced genomes of two microsporidian parasites.</title>
        <authorList>
            <person name="Pombert J.-F."/>
            <person name="Selman M."/>
            <person name="Burki F."/>
            <person name="Bardell F.T."/>
            <person name="Farinelli L."/>
            <person name="Solter L.F."/>
            <person name="Whitman D.W."/>
            <person name="Weiss L.M."/>
            <person name="Corradi N."/>
            <person name="Keeling P.J."/>
        </authorList>
    </citation>
    <scope>NUCLEOTIDE SEQUENCE [LARGE SCALE GENOMIC DNA]</scope>
    <source>
        <strain evidence="11 12">ATCC 50506</strain>
    </source>
</reference>
<dbReference type="GO" id="GO:0005524">
    <property type="term" value="F:ATP binding"/>
    <property type="evidence" value="ECO:0007669"/>
    <property type="project" value="UniProtKB-KW"/>
</dbReference>
<organism evidence="11 12">
    <name type="scientific">Encephalitozoon intestinalis (strain ATCC 50506)</name>
    <name type="common">Microsporidian parasite</name>
    <name type="synonym">Septata intestinalis</name>
    <dbReference type="NCBI Taxonomy" id="876142"/>
    <lineage>
        <taxon>Eukaryota</taxon>
        <taxon>Fungi</taxon>
        <taxon>Fungi incertae sedis</taxon>
        <taxon>Microsporidia</taxon>
        <taxon>Unikaryonidae</taxon>
        <taxon>Encephalitozoon</taxon>
    </lineage>
</organism>
<accession>E0S687</accession>
<evidence type="ECO:0000256" key="8">
    <source>
        <dbReference type="ARBA" id="ARBA00048679"/>
    </source>
</evidence>
<dbReference type="GO" id="GO:0072354">
    <property type="term" value="F:histone H3T3 kinase activity"/>
    <property type="evidence" value="ECO:0007669"/>
    <property type="project" value="TreeGrafter"/>
</dbReference>
<dbReference type="OrthoDB" id="5327538at2759"/>
<evidence type="ECO:0000256" key="1">
    <source>
        <dbReference type="ARBA" id="ARBA00012513"/>
    </source>
</evidence>
<evidence type="ECO:0000256" key="4">
    <source>
        <dbReference type="ARBA" id="ARBA00022741"/>
    </source>
</evidence>
<dbReference type="Gene3D" id="3.30.200.20">
    <property type="entry name" value="Phosphorylase Kinase, domain 1"/>
    <property type="match status" value="1"/>
</dbReference>
<sequence length="466" mass="53425">MEGPFRTRFRDCLENKQPCSHMKKFGRKRRSICNTTYEDVRKTFDDLKRKIADSGRLSSSGFSPATSPRSVSWRKDYPCDLISSSGDDLEDWSSFISSHNSELGDRSGPRTPSPGSEAQESIAVNHGILSSSETYDESLGFSSFLEEESKKASRIQNITFRRKKGENGNLLELEKCNIDALQEENLEVAALKKISFDRMPKNVRKIGEATFSEVFSDGLKVYKIVPLGDTDDETSLESFLKESAIFKTISSEDGVCRLKDVFLVEGKYPEEYLKAWDDYGEEENERPSKYSDSQKYGVIVMEDGGESLESTKFQGAEEMDRFIRRVIEILANLEEKYEFEHRDLHWGNILIKEDRISLIDFSLSRLKDGDSVIFSNLNDKQWLFEGDEAFDIQFKVYKDMLKLCSGCWSRFTPQSNALWIRYLVEKTFGKGRFKGKKDLVSQYLSIIDSSTSARDIDAKLKRKEVQ</sequence>
<dbReference type="VEuPathDB" id="MicrosporidiaDB:Eint_030780"/>
<evidence type="ECO:0000256" key="2">
    <source>
        <dbReference type="ARBA" id="ARBA00022527"/>
    </source>
</evidence>
<evidence type="ECO:0000256" key="7">
    <source>
        <dbReference type="ARBA" id="ARBA00047899"/>
    </source>
</evidence>
<dbReference type="GO" id="GO:0035556">
    <property type="term" value="P:intracellular signal transduction"/>
    <property type="evidence" value="ECO:0007669"/>
    <property type="project" value="TreeGrafter"/>
</dbReference>
<dbReference type="AlphaFoldDB" id="E0S687"/>
<dbReference type="EC" id="2.7.11.1" evidence="1"/>
<protein>
    <recommendedName>
        <fullName evidence="1">non-specific serine/threonine protein kinase</fullName>
        <ecNumber evidence="1">2.7.11.1</ecNumber>
    </recommendedName>
</protein>
<evidence type="ECO:0000313" key="11">
    <source>
        <dbReference type="EMBL" id="ADM11222.1"/>
    </source>
</evidence>
<dbReference type="PANTHER" id="PTHR24419">
    <property type="entry name" value="INTERLEUKIN-1 RECEPTOR-ASSOCIATED KINASE"/>
    <property type="match status" value="1"/>
</dbReference>
<dbReference type="Proteomes" id="UP000002313">
    <property type="component" value="Chromosome III"/>
</dbReference>
<gene>
    <name evidence="11" type="ORF">Eint_030780</name>
</gene>
<dbReference type="InterPro" id="IPR011009">
    <property type="entry name" value="Kinase-like_dom_sf"/>
</dbReference>
<dbReference type="PROSITE" id="PS50011">
    <property type="entry name" value="PROTEIN_KINASE_DOM"/>
    <property type="match status" value="1"/>
</dbReference>
<evidence type="ECO:0000256" key="3">
    <source>
        <dbReference type="ARBA" id="ARBA00022679"/>
    </source>
</evidence>
<keyword evidence="5 11" id="KW-0418">Kinase</keyword>
<keyword evidence="2" id="KW-0723">Serine/threonine-protein kinase</keyword>
<dbReference type="GO" id="GO:0005737">
    <property type="term" value="C:cytoplasm"/>
    <property type="evidence" value="ECO:0007669"/>
    <property type="project" value="TreeGrafter"/>
</dbReference>
<dbReference type="Gene3D" id="1.10.510.10">
    <property type="entry name" value="Transferase(Phosphotransferase) domain 1"/>
    <property type="match status" value="1"/>
</dbReference>
<evidence type="ECO:0000259" key="10">
    <source>
        <dbReference type="PROSITE" id="PS50011"/>
    </source>
</evidence>
<dbReference type="InterPro" id="IPR024604">
    <property type="entry name" value="GSG2_C"/>
</dbReference>
<dbReference type="InterPro" id="IPR000719">
    <property type="entry name" value="Prot_kinase_dom"/>
</dbReference>
<dbReference type="KEGG" id="ein:Eint_030780"/>
<evidence type="ECO:0000256" key="9">
    <source>
        <dbReference type="SAM" id="MobiDB-lite"/>
    </source>
</evidence>
<evidence type="ECO:0000256" key="6">
    <source>
        <dbReference type="ARBA" id="ARBA00022840"/>
    </source>
</evidence>
<keyword evidence="12" id="KW-1185">Reference proteome</keyword>
<dbReference type="EMBL" id="CP001944">
    <property type="protein sequence ID" value="ADM11222.1"/>
    <property type="molecule type" value="Genomic_DNA"/>
</dbReference>
<name>E0S687_ENCIT</name>
<feature type="region of interest" description="Disordered" evidence="9">
    <location>
        <begin position="99"/>
        <end position="119"/>
    </location>
</feature>
<keyword evidence="3" id="KW-0808">Transferase</keyword>
<evidence type="ECO:0000256" key="5">
    <source>
        <dbReference type="ARBA" id="ARBA00022777"/>
    </source>
</evidence>
<dbReference type="RefSeq" id="XP_003072582.1">
    <property type="nucleotide sequence ID" value="XM_003072536.1"/>
</dbReference>
<dbReference type="PANTHER" id="PTHR24419:SF18">
    <property type="entry name" value="SERINE_THREONINE-PROTEIN KINASE HASPIN"/>
    <property type="match status" value="1"/>
</dbReference>
<dbReference type="SUPFAM" id="SSF56112">
    <property type="entry name" value="Protein kinase-like (PK-like)"/>
    <property type="match status" value="1"/>
</dbReference>